<feature type="transmembrane region" description="Helical" evidence="1">
    <location>
        <begin position="86"/>
        <end position="103"/>
    </location>
</feature>
<keyword evidence="1" id="KW-1133">Transmembrane helix</keyword>
<evidence type="ECO:0000313" key="2">
    <source>
        <dbReference type="EMBL" id="CAP41583.1"/>
    </source>
</evidence>
<dbReference type="STRING" id="94624.Bpet1249"/>
<proteinExistence type="predicted"/>
<accession>A9IDP4</accession>
<keyword evidence="3" id="KW-1185">Reference proteome</keyword>
<sequence length="104" mass="11205">MAEAGDSLAGRWLWAFAHRRLFGVLRPSNSHGVTPWLLATLIGMQPILTPLLTERRFSKTRLLGLVMALSGLALVLYQSLTPARPSNIGIGFAVGALLCMTFGA</sequence>
<dbReference type="Proteomes" id="UP000001225">
    <property type="component" value="Chromosome"/>
</dbReference>
<feature type="transmembrane region" description="Helical" evidence="1">
    <location>
        <begin position="62"/>
        <end position="80"/>
    </location>
</feature>
<dbReference type="eggNOG" id="COG0697">
    <property type="taxonomic scope" value="Bacteria"/>
</dbReference>
<protein>
    <submittedName>
        <fullName evidence="2">Membrane protein</fullName>
    </submittedName>
</protein>
<dbReference type="AlphaFoldDB" id="A9IDP4"/>
<evidence type="ECO:0000313" key="3">
    <source>
        <dbReference type="Proteomes" id="UP000001225"/>
    </source>
</evidence>
<keyword evidence="1" id="KW-0472">Membrane</keyword>
<dbReference type="EMBL" id="AM902716">
    <property type="protein sequence ID" value="CAP41583.1"/>
    <property type="molecule type" value="Genomic_DNA"/>
</dbReference>
<evidence type="ECO:0000256" key="1">
    <source>
        <dbReference type="SAM" id="Phobius"/>
    </source>
</evidence>
<name>A9IDP4_BORPD</name>
<organism evidence="2 3">
    <name type="scientific">Bordetella petrii (strain ATCC BAA-461 / DSM 12804 / CCUG 43448 / CIP 107267 / Se-1111R)</name>
    <dbReference type="NCBI Taxonomy" id="340100"/>
    <lineage>
        <taxon>Bacteria</taxon>
        <taxon>Pseudomonadati</taxon>
        <taxon>Pseudomonadota</taxon>
        <taxon>Betaproteobacteria</taxon>
        <taxon>Burkholderiales</taxon>
        <taxon>Alcaligenaceae</taxon>
        <taxon>Bordetella</taxon>
    </lineage>
</organism>
<gene>
    <name evidence="2" type="ordered locus">Bpet1249</name>
</gene>
<keyword evidence="1" id="KW-0812">Transmembrane</keyword>
<reference evidence="2 3" key="1">
    <citation type="journal article" date="2008" name="BMC Genomics">
        <title>The missing link: Bordetella petrii is endowed with both the metabolic versatility of environmental bacteria and virulence traits of pathogenic Bordetellae.</title>
        <authorList>
            <person name="Gross R."/>
            <person name="Guzman C.A."/>
            <person name="Sebaihia M."/>
            <person name="Martins Dos Santos V.A."/>
            <person name="Pieper D.H."/>
            <person name="Koebnik R."/>
            <person name="Lechner M."/>
            <person name="Bartels D."/>
            <person name="Buhrmester J."/>
            <person name="Choudhuri J.V."/>
            <person name="Ebensen T."/>
            <person name="Gaigalat L."/>
            <person name="Herrmann S."/>
            <person name="Khachane A.N."/>
            <person name="Larisch C."/>
            <person name="Link S."/>
            <person name="Linke B."/>
            <person name="Meyer F."/>
            <person name="Mormann S."/>
            <person name="Nakunst D."/>
            <person name="Rueckert C."/>
            <person name="Schneiker-Bekel S."/>
            <person name="Schulze K."/>
            <person name="Vorhoelter F.J."/>
            <person name="Yevsa T."/>
            <person name="Engle J.T."/>
            <person name="Goldman W.E."/>
            <person name="Puehler A."/>
            <person name="Goebel U.B."/>
            <person name="Goesmann A."/>
            <person name="Bloecker H."/>
            <person name="Kaiser O."/>
            <person name="Martinez-Arias R."/>
        </authorList>
    </citation>
    <scope>NUCLEOTIDE SEQUENCE [LARGE SCALE GENOMIC DNA]</scope>
    <source>
        <strain evidence="3">ATCC BAA-461 / DSM 12804 / CCUG 43448 / CIP 107267 / Se-1111R</strain>
    </source>
</reference>
<dbReference type="KEGG" id="bpt:Bpet1249"/>